<dbReference type="AlphaFoldDB" id="A0A1S2LS58"/>
<proteinExistence type="predicted"/>
<name>A0A1S2LS58_9BACI</name>
<gene>
    <name evidence="2" type="ORF">AWH56_005905</name>
    <name evidence="1" type="ORF">AWH56_11595</name>
</gene>
<reference evidence="2" key="4">
    <citation type="submission" date="2020-10" db="EMBL/GenBank/DDBJ databases">
        <authorList>
            <person name="Bassil N.M."/>
            <person name="Lloyd J.R."/>
        </authorList>
    </citation>
    <scope>NUCLEOTIDE SEQUENCE</scope>
    <source>
        <strain evidence="2">NB2006</strain>
    </source>
</reference>
<dbReference type="KEGG" id="aia:AWH56_005905"/>
<reference evidence="2 3" key="2">
    <citation type="journal article" date="2017" name="Genome Announc.">
        <title>Draft Genome Sequences of Four Alkaliphilic Bacteria Belonging to the Anaerobacillus Genus.</title>
        <authorList>
            <person name="Bassil N.M."/>
            <person name="Lloyd J.R."/>
        </authorList>
    </citation>
    <scope>NUCLEOTIDE SEQUENCE [LARGE SCALE GENOMIC DNA]</scope>
    <source>
        <strain evidence="2 3">NB2006</strain>
    </source>
</reference>
<reference evidence="2 3" key="3">
    <citation type="journal article" date="2019" name="Int. J. Syst. Evol. Microbiol.">
        <title>Anaerobacillus isosaccharinicus sp. nov., an alkaliphilic bacterium which degrades isosaccharinic acid.</title>
        <authorList>
            <person name="Bassil N.M."/>
            <person name="Lloyd J.R."/>
        </authorList>
    </citation>
    <scope>NUCLEOTIDE SEQUENCE [LARGE SCALE GENOMIC DNA]</scope>
    <source>
        <strain evidence="2 3">NB2006</strain>
    </source>
</reference>
<protein>
    <recommendedName>
        <fullName evidence="4">Type II toxin-antitoxin system RelE/ParE family toxin</fullName>
    </recommendedName>
</protein>
<dbReference type="EMBL" id="LQXD01000107">
    <property type="protein sequence ID" value="OIJ15348.1"/>
    <property type="molecule type" value="Genomic_DNA"/>
</dbReference>
<evidence type="ECO:0000313" key="2">
    <source>
        <dbReference type="EMBL" id="QOY37171.1"/>
    </source>
</evidence>
<reference evidence="1 3" key="1">
    <citation type="submission" date="2016-10" db="EMBL/GenBank/DDBJ databases">
        <title>Draft genome sequences of four alkaliphilic bacteria belonging to the Anaerobacillus genus.</title>
        <authorList>
            <person name="Bassil N.M."/>
            <person name="Lloyd J.R."/>
        </authorList>
    </citation>
    <scope>NUCLEOTIDE SEQUENCE [LARGE SCALE GENOMIC DNA]</scope>
    <source>
        <strain evidence="1 3">NB2006</strain>
    </source>
</reference>
<evidence type="ECO:0008006" key="4">
    <source>
        <dbReference type="Google" id="ProtNLM"/>
    </source>
</evidence>
<keyword evidence="3" id="KW-1185">Reference proteome</keyword>
<evidence type="ECO:0000313" key="1">
    <source>
        <dbReference type="EMBL" id="OIJ15348.1"/>
    </source>
</evidence>
<dbReference type="OrthoDB" id="2877381at2"/>
<dbReference type="InterPro" id="IPR035093">
    <property type="entry name" value="RelE/ParE_toxin_dom_sf"/>
</dbReference>
<organism evidence="1 3">
    <name type="scientific">Anaerobacillus isosaccharinicus</name>
    <dbReference type="NCBI Taxonomy" id="1532552"/>
    <lineage>
        <taxon>Bacteria</taxon>
        <taxon>Bacillati</taxon>
        <taxon>Bacillota</taxon>
        <taxon>Bacilli</taxon>
        <taxon>Bacillales</taxon>
        <taxon>Bacillaceae</taxon>
        <taxon>Anaerobacillus</taxon>
    </lineage>
</organism>
<dbReference type="RefSeq" id="WP_071317247.1">
    <property type="nucleotide sequence ID" value="NZ_CP063356.2"/>
</dbReference>
<accession>A0A1S2LS58</accession>
<dbReference type="EMBL" id="CP063356">
    <property type="protein sequence ID" value="QOY37171.1"/>
    <property type="molecule type" value="Genomic_DNA"/>
</dbReference>
<dbReference type="Gene3D" id="3.30.2310.20">
    <property type="entry name" value="RelE-like"/>
    <property type="match status" value="1"/>
</dbReference>
<dbReference type="Proteomes" id="UP000180175">
    <property type="component" value="Chromosome"/>
</dbReference>
<evidence type="ECO:0000313" key="3">
    <source>
        <dbReference type="Proteomes" id="UP000180175"/>
    </source>
</evidence>
<sequence length="100" mass="11784">MRVQWRSSAIKSLLELDNWRASLELPSIAGYLKNTIHSYFEQQDFSVYIPGRHVLIRNLPVDLRMVLISVGKSDPYKVFYRIVDNSIEIFLIRHPNQRPL</sequence>